<name>A0A383E838_9ZZZZ</name>
<evidence type="ECO:0000313" key="1">
    <source>
        <dbReference type="EMBL" id="SVE53027.1"/>
    </source>
</evidence>
<feature type="non-terminal residue" evidence="1">
    <location>
        <position position="89"/>
    </location>
</feature>
<protein>
    <submittedName>
        <fullName evidence="1">Uncharacterized protein</fullName>
    </submittedName>
</protein>
<organism evidence="1">
    <name type="scientific">marine metagenome</name>
    <dbReference type="NCBI Taxonomy" id="408172"/>
    <lineage>
        <taxon>unclassified sequences</taxon>
        <taxon>metagenomes</taxon>
        <taxon>ecological metagenomes</taxon>
    </lineage>
</organism>
<dbReference type="AlphaFoldDB" id="A0A383E838"/>
<accession>A0A383E838</accession>
<proteinExistence type="predicted"/>
<dbReference type="EMBL" id="UINC01223717">
    <property type="protein sequence ID" value="SVE53027.1"/>
    <property type="molecule type" value="Genomic_DNA"/>
</dbReference>
<gene>
    <name evidence="1" type="ORF">METZ01_LOCUS505881</name>
</gene>
<sequence>MRLGSNKPLVKALECMTISCPIPDDLLQILLDGLGWEILCEGPLDGVVEEVWGVKAGSAGKSFSVVRSPGANRGMIRVVSGPERHRTKS</sequence>
<reference evidence="1" key="1">
    <citation type="submission" date="2018-05" db="EMBL/GenBank/DDBJ databases">
        <authorList>
            <person name="Lanie J.A."/>
            <person name="Ng W.-L."/>
            <person name="Kazmierczak K.M."/>
            <person name="Andrzejewski T.M."/>
            <person name="Davidsen T.M."/>
            <person name="Wayne K.J."/>
            <person name="Tettelin H."/>
            <person name="Glass J.I."/>
            <person name="Rusch D."/>
            <person name="Podicherti R."/>
            <person name="Tsui H.-C.T."/>
            <person name="Winkler M.E."/>
        </authorList>
    </citation>
    <scope>NUCLEOTIDE SEQUENCE</scope>
</reference>